<organism evidence="1 2">
    <name type="scientific">Candidatus Gottesmanbacteria bacterium CG1_02_37_22</name>
    <dbReference type="NCBI Taxonomy" id="1805209"/>
    <lineage>
        <taxon>Bacteria</taxon>
        <taxon>Candidatus Gottesmaniibacteriota</taxon>
    </lineage>
</organism>
<gene>
    <name evidence="1" type="ORF">AUJ73_02290</name>
</gene>
<dbReference type="STRING" id="1805209.AUJ73_02290"/>
<sequence>MKNLNIIYLQIAGLNIKIYFTPPRKKTDDYFSYNKLRSTIIQYFGGFVLTKKPSTINYYIELAKRNLVVSRQIRENKISYSLDFYVEEPNKIVSYQYISLSQLLLLLKQVVNKFTVSYSLFLLHASASGYKGSSLIFTGKPNAGKSTMMSLIKDKYHPLADDSVIIKKNSNSYFMYQTPFIEKNDWVKKTSKVFRIYKIFFLRKSTRYKSTKIIDKSLILRMLMPQLIVTRNNYKISIRRLTEFVRNFDDFYYLYFAKDKNKTIELLDSSV</sequence>
<proteinExistence type="predicted"/>
<dbReference type="EMBL" id="MNUY01000036">
    <property type="protein sequence ID" value="OIO14401.1"/>
    <property type="molecule type" value="Genomic_DNA"/>
</dbReference>
<evidence type="ECO:0000313" key="1">
    <source>
        <dbReference type="EMBL" id="OIO14401.1"/>
    </source>
</evidence>
<comment type="caution">
    <text evidence="1">The sequence shown here is derived from an EMBL/GenBank/DDBJ whole genome shotgun (WGS) entry which is preliminary data.</text>
</comment>
<name>A0A1J4TT44_9BACT</name>
<dbReference type="AlphaFoldDB" id="A0A1J4TT44"/>
<dbReference type="SUPFAM" id="SSF53795">
    <property type="entry name" value="PEP carboxykinase-like"/>
    <property type="match status" value="1"/>
</dbReference>
<dbReference type="InterPro" id="IPR027417">
    <property type="entry name" value="P-loop_NTPase"/>
</dbReference>
<reference evidence="1 2" key="1">
    <citation type="journal article" date="2016" name="Environ. Microbiol.">
        <title>Genomic resolution of a cold subsurface aquifer community provides metabolic insights for novel microbes adapted to high CO concentrations.</title>
        <authorList>
            <person name="Probst A.J."/>
            <person name="Castelle C.J."/>
            <person name="Singh A."/>
            <person name="Brown C.T."/>
            <person name="Anantharaman K."/>
            <person name="Sharon I."/>
            <person name="Hug L.A."/>
            <person name="Burstein D."/>
            <person name="Emerson J.B."/>
            <person name="Thomas B.C."/>
            <person name="Banfield J.F."/>
        </authorList>
    </citation>
    <scope>NUCLEOTIDE SEQUENCE [LARGE SCALE GENOMIC DNA]</scope>
    <source>
        <strain evidence="1">CG1_02_37_22</strain>
    </source>
</reference>
<evidence type="ECO:0000313" key="2">
    <source>
        <dbReference type="Proteomes" id="UP000183120"/>
    </source>
</evidence>
<dbReference type="Gene3D" id="3.40.50.300">
    <property type="entry name" value="P-loop containing nucleotide triphosphate hydrolases"/>
    <property type="match status" value="1"/>
</dbReference>
<protein>
    <submittedName>
        <fullName evidence="1">Uncharacterized protein</fullName>
    </submittedName>
</protein>
<accession>A0A1J4TT44</accession>
<dbReference type="Proteomes" id="UP000183120">
    <property type="component" value="Unassembled WGS sequence"/>
</dbReference>